<feature type="short sequence motif" description="Q motif" evidence="15">
    <location>
        <begin position="2"/>
        <end position="30"/>
    </location>
</feature>
<reference evidence="21" key="1">
    <citation type="thesis" date="2020" institute="ProQuest LLC" country="789 East Eisenhower Parkway, Ann Arbor, MI, USA">
        <title>Comparative Genomics and Chromosome Evolution.</title>
        <authorList>
            <person name="Mudd A.B."/>
        </authorList>
    </citation>
    <scope>NUCLEOTIDE SEQUENCE</scope>
    <source>
        <strain evidence="21">1538</strain>
        <tissue evidence="21">Blood</tissue>
    </source>
</reference>
<evidence type="ECO:0000313" key="22">
    <source>
        <dbReference type="Proteomes" id="UP001181693"/>
    </source>
</evidence>
<protein>
    <recommendedName>
        <fullName evidence="13">Probable ATP-dependent RNA helicase DDX49</fullName>
        <ecNumber evidence="3">3.6.4.13</ecNumber>
    </recommendedName>
    <alternativeName>
        <fullName evidence="14">DEAD box protein 49</fullName>
    </alternativeName>
</protein>
<evidence type="ECO:0000313" key="21">
    <source>
        <dbReference type="EMBL" id="DBA28306.1"/>
    </source>
</evidence>
<dbReference type="InterPro" id="IPR014014">
    <property type="entry name" value="RNA_helicase_DEAD_Q_motif"/>
</dbReference>
<evidence type="ECO:0000256" key="11">
    <source>
        <dbReference type="ARBA" id="ARBA00047984"/>
    </source>
</evidence>
<dbReference type="Gene3D" id="3.40.50.300">
    <property type="entry name" value="P-loop containing nucleotide triphosphate hydrolases"/>
    <property type="match status" value="2"/>
</dbReference>
<keyword evidence="8" id="KW-0694">RNA-binding</keyword>
<dbReference type="GO" id="GO:0005829">
    <property type="term" value="C:cytosol"/>
    <property type="evidence" value="ECO:0007669"/>
    <property type="project" value="TreeGrafter"/>
</dbReference>
<keyword evidence="7 16" id="KW-0067">ATP-binding</keyword>
<dbReference type="SUPFAM" id="SSF52540">
    <property type="entry name" value="P-loop containing nucleoside triphosphate hydrolases"/>
    <property type="match status" value="1"/>
</dbReference>
<evidence type="ECO:0000259" key="20">
    <source>
        <dbReference type="PROSITE" id="PS51195"/>
    </source>
</evidence>
<dbReference type="GO" id="GO:0003724">
    <property type="term" value="F:RNA helicase activity"/>
    <property type="evidence" value="ECO:0007669"/>
    <property type="project" value="UniProtKB-EC"/>
</dbReference>
<dbReference type="InterPro" id="IPR027417">
    <property type="entry name" value="P-loop_NTPase"/>
</dbReference>
<name>A0AAV3AAM7_PYXAD</name>
<dbReference type="PROSITE" id="PS51195">
    <property type="entry name" value="Q_MOTIF"/>
    <property type="match status" value="1"/>
</dbReference>
<dbReference type="GO" id="GO:0003723">
    <property type="term" value="F:RNA binding"/>
    <property type="evidence" value="ECO:0007669"/>
    <property type="project" value="UniProtKB-KW"/>
</dbReference>
<dbReference type="GO" id="GO:0005654">
    <property type="term" value="C:nucleoplasm"/>
    <property type="evidence" value="ECO:0007669"/>
    <property type="project" value="UniProtKB-ARBA"/>
</dbReference>
<dbReference type="Pfam" id="PF00270">
    <property type="entry name" value="DEAD"/>
    <property type="match status" value="1"/>
</dbReference>
<dbReference type="InterPro" id="IPR000629">
    <property type="entry name" value="RNA-helicase_DEAD-box_CS"/>
</dbReference>
<evidence type="ECO:0000256" key="12">
    <source>
        <dbReference type="ARBA" id="ARBA00054358"/>
    </source>
</evidence>
<gene>
    <name evidence="21" type="ORF">GDO54_008691</name>
</gene>
<evidence type="ECO:0000259" key="19">
    <source>
        <dbReference type="PROSITE" id="PS51194"/>
    </source>
</evidence>
<evidence type="ECO:0000256" key="10">
    <source>
        <dbReference type="ARBA" id="ARBA00038380"/>
    </source>
</evidence>
<evidence type="ECO:0000256" key="13">
    <source>
        <dbReference type="ARBA" id="ARBA00072889"/>
    </source>
</evidence>
<comment type="subcellular location">
    <subcellularLocation>
        <location evidence="1">Cytoplasm</location>
    </subcellularLocation>
    <subcellularLocation>
        <location evidence="2">Nucleus</location>
        <location evidence="2">Nucleolus</location>
    </subcellularLocation>
</comment>
<dbReference type="PROSITE" id="PS51194">
    <property type="entry name" value="HELICASE_CTER"/>
    <property type="match status" value="1"/>
</dbReference>
<dbReference type="InterPro" id="IPR050079">
    <property type="entry name" value="DEAD_box_RNA_helicase"/>
</dbReference>
<dbReference type="Pfam" id="PF00271">
    <property type="entry name" value="Helicase_C"/>
    <property type="match status" value="1"/>
</dbReference>
<accession>A0AAV3AAM7</accession>
<dbReference type="PROSITE" id="PS00039">
    <property type="entry name" value="DEAD_ATP_HELICASE"/>
    <property type="match status" value="1"/>
</dbReference>
<comment type="catalytic activity">
    <reaction evidence="11">
        <text>ATP + H2O = ADP + phosphate + H(+)</text>
        <dbReference type="Rhea" id="RHEA:13065"/>
        <dbReference type="ChEBI" id="CHEBI:15377"/>
        <dbReference type="ChEBI" id="CHEBI:15378"/>
        <dbReference type="ChEBI" id="CHEBI:30616"/>
        <dbReference type="ChEBI" id="CHEBI:43474"/>
        <dbReference type="ChEBI" id="CHEBI:456216"/>
        <dbReference type="EC" id="3.6.4.13"/>
    </reaction>
</comment>
<dbReference type="CDD" id="cd17955">
    <property type="entry name" value="DEADc_DDX49"/>
    <property type="match status" value="1"/>
</dbReference>
<comment type="function">
    <text evidence="12">ATP-dependent RNA helicase that plays a role in various aspects of RNA metabolism including the regulation of mRNA export and the levels of pre-ribosomal RNA. Regulates the stability and synthesis of pre-ribosomal RNA and thereby regulates cell proliferation. Also possesses antiviral activity by recognizing gammaherpesvirus transcripts in the context of lytic reactivation.</text>
</comment>
<keyword evidence="4 16" id="KW-0547">Nucleotide-binding</keyword>
<feature type="domain" description="Helicase C-terminal" evidence="19">
    <location>
        <begin position="218"/>
        <end position="382"/>
    </location>
</feature>
<evidence type="ECO:0000256" key="3">
    <source>
        <dbReference type="ARBA" id="ARBA00012552"/>
    </source>
</evidence>
<dbReference type="CDD" id="cd18787">
    <property type="entry name" value="SF2_C_DEAD"/>
    <property type="match status" value="1"/>
</dbReference>
<keyword evidence="22" id="KW-1185">Reference proteome</keyword>
<evidence type="ECO:0000256" key="7">
    <source>
        <dbReference type="ARBA" id="ARBA00022840"/>
    </source>
</evidence>
<dbReference type="GO" id="GO:0005730">
    <property type="term" value="C:nucleolus"/>
    <property type="evidence" value="ECO:0007669"/>
    <property type="project" value="UniProtKB-SubCell"/>
</dbReference>
<evidence type="ECO:0000256" key="17">
    <source>
        <dbReference type="SAM" id="MobiDB-lite"/>
    </source>
</evidence>
<dbReference type="AlphaFoldDB" id="A0AAV3AAM7"/>
<proteinExistence type="inferred from homology"/>
<dbReference type="InterPro" id="IPR011545">
    <property type="entry name" value="DEAD/DEAH_box_helicase_dom"/>
</dbReference>
<evidence type="ECO:0000256" key="6">
    <source>
        <dbReference type="ARBA" id="ARBA00022806"/>
    </source>
</evidence>
<dbReference type="PROSITE" id="PS51192">
    <property type="entry name" value="HELICASE_ATP_BIND_1"/>
    <property type="match status" value="1"/>
</dbReference>
<sequence length="479" mass="54774">MEEFAKLGLSSWLIEQCRQVGICKPNLVQQNCIPPILEGRDCMGCAKTGSGKTAAFVLPILQKLSEDPFGIFCLVLTPTRELAYQIAEQFRVLGKPLGLKDCIIVGGMDMVAQALELARKPHVVIATPGRLADHIRSSNTFSIKKIRFLVLDEADRLLEQGCTDFTQDLQVILSAVPAQRQTLLFSATLTDTLQELKSVAMNKPFFWESTSEVRTVEQLDQRYILVPEKVKDAYLVHLIQKFQDEHEDWSIMVFTNTCKNCQILNMMLREFNFPSVALHSMLKQKQRFAALGKFKSSVFKILIATDVAARGLDIPTVQVVINHNTPGLPKIYIHRVGRTARAGRNGTAITLVTQYDIHLVHAIEEQINMKLKEFGVKEKDVLQILTQVNVTRRECEIKLECTDFDEKKEINKRKQLILEGKDPDLEAKRKAELEKIKKQKKKFKEHIQETMQKKRDVVVRRKLQKKRLRQKKKAAKMQQ</sequence>
<evidence type="ECO:0000256" key="8">
    <source>
        <dbReference type="ARBA" id="ARBA00022884"/>
    </source>
</evidence>
<dbReference type="InterPro" id="IPR014001">
    <property type="entry name" value="Helicase_ATP-bd"/>
</dbReference>
<evidence type="ECO:0000256" key="16">
    <source>
        <dbReference type="RuleBase" id="RU000492"/>
    </source>
</evidence>
<dbReference type="FunFam" id="3.40.50.300:FF:000993">
    <property type="entry name" value="probable ATP-dependent RNA helicase DDX49"/>
    <property type="match status" value="1"/>
</dbReference>
<comment type="similarity">
    <text evidence="10">Belongs to the DEAD box helicase family. DDX49/DBP8 subfamily.</text>
</comment>
<evidence type="ECO:0000256" key="14">
    <source>
        <dbReference type="ARBA" id="ARBA00075435"/>
    </source>
</evidence>
<dbReference type="SMART" id="SM00487">
    <property type="entry name" value="DEXDc"/>
    <property type="match status" value="1"/>
</dbReference>
<dbReference type="EMBL" id="DYDO01000003">
    <property type="protein sequence ID" value="DBA28306.1"/>
    <property type="molecule type" value="Genomic_DNA"/>
</dbReference>
<evidence type="ECO:0000256" key="5">
    <source>
        <dbReference type="ARBA" id="ARBA00022801"/>
    </source>
</evidence>
<feature type="domain" description="DEAD-box RNA helicase Q" evidence="20">
    <location>
        <begin position="2"/>
        <end position="30"/>
    </location>
</feature>
<dbReference type="GO" id="GO:0016787">
    <property type="term" value="F:hydrolase activity"/>
    <property type="evidence" value="ECO:0007669"/>
    <property type="project" value="UniProtKB-KW"/>
</dbReference>
<dbReference type="InterPro" id="IPR001650">
    <property type="entry name" value="Helicase_C-like"/>
</dbReference>
<feature type="region of interest" description="Disordered" evidence="17">
    <location>
        <begin position="460"/>
        <end position="479"/>
    </location>
</feature>
<keyword evidence="9" id="KW-0539">Nucleus</keyword>
<evidence type="ECO:0000259" key="18">
    <source>
        <dbReference type="PROSITE" id="PS51192"/>
    </source>
</evidence>
<comment type="caution">
    <text evidence="21">The sequence shown here is derived from an EMBL/GenBank/DDBJ whole genome shotgun (WGS) entry which is preliminary data.</text>
</comment>
<evidence type="ECO:0000256" key="1">
    <source>
        <dbReference type="ARBA" id="ARBA00004496"/>
    </source>
</evidence>
<dbReference type="EC" id="3.6.4.13" evidence="3"/>
<organism evidence="21 22">
    <name type="scientific">Pyxicephalus adspersus</name>
    <name type="common">African bullfrog</name>
    <dbReference type="NCBI Taxonomy" id="30357"/>
    <lineage>
        <taxon>Eukaryota</taxon>
        <taxon>Metazoa</taxon>
        <taxon>Chordata</taxon>
        <taxon>Craniata</taxon>
        <taxon>Vertebrata</taxon>
        <taxon>Euteleostomi</taxon>
        <taxon>Amphibia</taxon>
        <taxon>Batrachia</taxon>
        <taxon>Anura</taxon>
        <taxon>Neobatrachia</taxon>
        <taxon>Ranoidea</taxon>
        <taxon>Pyxicephalidae</taxon>
        <taxon>Pyxicephalinae</taxon>
        <taxon>Pyxicephalus</taxon>
    </lineage>
</organism>
<dbReference type="PANTHER" id="PTHR47959">
    <property type="entry name" value="ATP-DEPENDENT RNA HELICASE RHLE-RELATED"/>
    <property type="match status" value="1"/>
</dbReference>
<keyword evidence="5 16" id="KW-0378">Hydrolase</keyword>
<dbReference type="Proteomes" id="UP001181693">
    <property type="component" value="Unassembled WGS sequence"/>
</dbReference>
<dbReference type="SMART" id="SM00490">
    <property type="entry name" value="HELICc"/>
    <property type="match status" value="1"/>
</dbReference>
<evidence type="ECO:0000256" key="2">
    <source>
        <dbReference type="ARBA" id="ARBA00004604"/>
    </source>
</evidence>
<feature type="domain" description="Helicase ATP-binding" evidence="18">
    <location>
        <begin position="33"/>
        <end position="207"/>
    </location>
</feature>
<dbReference type="GO" id="GO:0005524">
    <property type="term" value="F:ATP binding"/>
    <property type="evidence" value="ECO:0007669"/>
    <property type="project" value="UniProtKB-KW"/>
</dbReference>
<evidence type="ECO:0000256" key="4">
    <source>
        <dbReference type="ARBA" id="ARBA00022741"/>
    </source>
</evidence>
<evidence type="ECO:0000256" key="15">
    <source>
        <dbReference type="PROSITE-ProRule" id="PRU00552"/>
    </source>
</evidence>
<keyword evidence="6 16" id="KW-0347">Helicase</keyword>
<dbReference type="PANTHER" id="PTHR47959:SF25">
    <property type="entry name" value="RNA HELICASE"/>
    <property type="match status" value="1"/>
</dbReference>
<dbReference type="FunFam" id="3.40.50.300:FF:000892">
    <property type="entry name" value="probable ATP-dependent RNA helicase DDX49"/>
    <property type="match status" value="1"/>
</dbReference>
<evidence type="ECO:0000256" key="9">
    <source>
        <dbReference type="ARBA" id="ARBA00023242"/>
    </source>
</evidence>